<dbReference type="Proteomes" id="UP000704068">
    <property type="component" value="Unassembled WGS sequence"/>
</dbReference>
<evidence type="ECO:0000313" key="3">
    <source>
        <dbReference type="EMBL" id="MBF0969882.1"/>
    </source>
</evidence>
<reference evidence="3" key="1">
    <citation type="submission" date="2020-04" db="EMBL/GenBank/DDBJ databases">
        <title>Deep metagenomics examines the oral microbiome during advanced dental caries in children, revealing novel taxa and co-occurrences with host molecules.</title>
        <authorList>
            <person name="Baker J.L."/>
            <person name="Morton J.T."/>
            <person name="Dinis M."/>
            <person name="Alvarez R."/>
            <person name="Tran N.C."/>
            <person name="Knight R."/>
            <person name="Edlund A."/>
        </authorList>
    </citation>
    <scope>NUCLEOTIDE SEQUENCE</scope>
    <source>
        <strain evidence="3">JCVI_34_bin.1</strain>
    </source>
</reference>
<feature type="domain" description="Peptidase M6-like" evidence="2">
    <location>
        <begin position="186"/>
        <end position="393"/>
    </location>
</feature>
<accession>A0A929WYR7</accession>
<sequence>MRHFLLFCLFVLVQVSAFAIPPRPDAFTLRQADGSEITVYRCGNERFGYYTTIDGLILQRGADNGLYYAEVKDGKLIATKQLAHNPQDRKAPELKLIKQLSNTAQQVDQLLSLPEHRTKMIGNNGDGLGQWGVSGFGAVSSVGKHTIPVILVSYADVEMGDTITVEKISRQLNEKGYHDEPFTRGSARDYFLAMSQGLFDPTFEVVAKVKVSHGYAYYGKNSNGRNDVRVLDLVKEACDLAAEQGVDFRKYVEADKGCVPLVSIMYAGPGEANSTDNNSDDYIWPHQWTGIDYMYSGYTIGNQGVKVGAYFVGNELNEYTSGGVKKKRLAGINIFVHEFGHALGLPDGYYTGSDPSLRGRLKTMGLWDHMDIGCYLNNAATPVAFTSYERSYLGWLKLEELKEERTYTLHPFDIEGRDNSAYIIRNPKNTNEYYLFENRQANPYHVKDMGTGMLVLHIDYDVQAWSANVVNNIESHPRMAYVPADGAKQQFYGYDSQGKIDWTPLVNDLYPNADNNTLSIGSYPAMRVFTGGTLNRPLYNIRRQGNLIVFDFLKEQGTGIADVTSEPAEKVLGIYDLQGRRVDDNNQPGVYILKTDKGSRRIIRK</sequence>
<dbReference type="NCBIfam" id="TIGR03296">
    <property type="entry name" value="M6dom_TIGR03296"/>
    <property type="match status" value="1"/>
</dbReference>
<dbReference type="PANTHER" id="PTHR41775">
    <property type="entry name" value="SECRETED PROTEIN-RELATED"/>
    <property type="match status" value="1"/>
</dbReference>
<feature type="signal peptide" evidence="1">
    <location>
        <begin position="1"/>
        <end position="19"/>
    </location>
</feature>
<dbReference type="AlphaFoldDB" id="A0A929WYR7"/>
<feature type="chain" id="PRO_5037391295" evidence="1">
    <location>
        <begin position="20"/>
        <end position="605"/>
    </location>
</feature>
<evidence type="ECO:0000313" key="4">
    <source>
        <dbReference type="Proteomes" id="UP000704068"/>
    </source>
</evidence>
<dbReference type="GO" id="GO:0006508">
    <property type="term" value="P:proteolysis"/>
    <property type="evidence" value="ECO:0007669"/>
    <property type="project" value="InterPro"/>
</dbReference>
<keyword evidence="3" id="KW-0378">Hydrolase</keyword>
<keyword evidence="1" id="KW-0732">Signal</keyword>
<dbReference type="SUPFAM" id="SSF55486">
    <property type="entry name" value="Metalloproteases ('zincins'), catalytic domain"/>
    <property type="match status" value="1"/>
</dbReference>
<dbReference type="PANTHER" id="PTHR41775:SF1">
    <property type="entry name" value="PEPTIDASE M6-LIKE DOMAIN-CONTAINING PROTEIN"/>
    <property type="match status" value="1"/>
</dbReference>
<dbReference type="RefSeq" id="WP_303763069.1">
    <property type="nucleotide sequence ID" value="NZ_JABZGR010000004.1"/>
</dbReference>
<organism evidence="3 4">
    <name type="scientific">Alloprevotella tannerae</name>
    <dbReference type="NCBI Taxonomy" id="76122"/>
    <lineage>
        <taxon>Bacteria</taxon>
        <taxon>Pseudomonadati</taxon>
        <taxon>Bacteroidota</taxon>
        <taxon>Bacteroidia</taxon>
        <taxon>Bacteroidales</taxon>
        <taxon>Prevotellaceae</taxon>
        <taxon>Alloprevotella</taxon>
    </lineage>
</organism>
<dbReference type="EMBL" id="JABZGR010000004">
    <property type="protein sequence ID" value="MBF0969882.1"/>
    <property type="molecule type" value="Genomic_DNA"/>
</dbReference>
<dbReference type="Pfam" id="PF05547">
    <property type="entry name" value="Peptidase_M6"/>
    <property type="match status" value="1"/>
</dbReference>
<proteinExistence type="predicted"/>
<dbReference type="InterPro" id="IPR008757">
    <property type="entry name" value="Peptidase_M6-like_domain"/>
</dbReference>
<name>A0A929WYR7_9BACT</name>
<evidence type="ECO:0000259" key="2">
    <source>
        <dbReference type="Pfam" id="PF05547"/>
    </source>
</evidence>
<keyword evidence="3" id="KW-0645">Protease</keyword>
<dbReference type="GO" id="GO:0008237">
    <property type="term" value="F:metallopeptidase activity"/>
    <property type="evidence" value="ECO:0007669"/>
    <property type="project" value="UniProtKB-KW"/>
</dbReference>
<evidence type="ECO:0000256" key="1">
    <source>
        <dbReference type="SAM" id="SignalP"/>
    </source>
</evidence>
<comment type="caution">
    <text evidence="3">The sequence shown here is derived from an EMBL/GenBank/DDBJ whole genome shotgun (WGS) entry which is preliminary data.</text>
</comment>
<protein>
    <submittedName>
        <fullName evidence="3">M6 family metalloprotease domain-containing protein</fullName>
    </submittedName>
</protein>
<keyword evidence="3" id="KW-0482">Metalloprotease</keyword>
<gene>
    <name evidence="3" type="ORF">HXK21_02410</name>
</gene>